<keyword evidence="13" id="KW-1185">Reference proteome</keyword>
<dbReference type="Gene3D" id="3.40.50.200">
    <property type="entry name" value="Peptidase S8/S53 domain"/>
    <property type="match status" value="1"/>
</dbReference>
<dbReference type="RefSeq" id="WP_209810886.1">
    <property type="nucleotide sequence ID" value="NZ_JAGGKT010000008.1"/>
</dbReference>
<feature type="signal peptide" evidence="9">
    <location>
        <begin position="1"/>
        <end position="24"/>
    </location>
</feature>
<evidence type="ECO:0000313" key="12">
    <source>
        <dbReference type="EMBL" id="MBP1932852.1"/>
    </source>
</evidence>
<feature type="domain" description="Peptidase S8/S53" evidence="10">
    <location>
        <begin position="183"/>
        <end position="425"/>
    </location>
</feature>
<dbReference type="InterPro" id="IPR022398">
    <property type="entry name" value="Peptidase_S8_His-AS"/>
</dbReference>
<dbReference type="GO" id="GO:0008233">
    <property type="term" value="F:peptidase activity"/>
    <property type="evidence" value="ECO:0007669"/>
    <property type="project" value="UniProtKB-KW"/>
</dbReference>
<sequence>MKIRIRLFSAITACIMLMSIVLSACGGTSQQNIHTAEDKKPIHLPNKIDFISQVDQTVKSLNNSPHILTIHHNSQDKSHAIKNEVTVKFKSHPDHQELARISQLIDGKIKKHWDSYSIFKSKSKTTDQLIQYFKTRDDVLFAEPNFILLPNREPNDPLYTQYQWNLPIIKADRAWDISPGRANITVAVVDTGVDLKHEDFKGKLVKGYNVLLDNNNPMDDNGHGTHVSGIISAGTNNTIGIAGVSWNNRIMPVKAIGAEGTGTAFDIAKGIKWAADHGARVINMSVGNYHPSQVLHDAVRYAYDKGIVLIAASGNDNTDQPSYPAAYPEVLSIAAVDNHKRRAEFSNYGKHIDVAAPGVDIPSTYIYSEYAVLSGTSMACPHVSGLAGLILSVNPNLSNREVAKIIRQSAKDLGSRGKDQQYGYGLIDVDKALIMAKEGIGTVATPSDKKQLSEQERITFFPFRAIREWFGF</sequence>
<comment type="similarity">
    <text evidence="2 7 8">Belongs to the peptidase S8 family.</text>
</comment>
<evidence type="ECO:0000256" key="3">
    <source>
        <dbReference type="ARBA" id="ARBA00022525"/>
    </source>
</evidence>
<keyword evidence="3" id="KW-0964">Secreted</keyword>
<evidence type="ECO:0000256" key="5">
    <source>
        <dbReference type="ARBA" id="ARBA00022801"/>
    </source>
</evidence>
<dbReference type="InterPro" id="IPR036852">
    <property type="entry name" value="Peptidase_S8/S53_dom_sf"/>
</dbReference>
<dbReference type="PROSITE" id="PS00138">
    <property type="entry name" value="SUBTILASE_SER"/>
    <property type="match status" value="1"/>
</dbReference>
<evidence type="ECO:0000256" key="7">
    <source>
        <dbReference type="PROSITE-ProRule" id="PRU01240"/>
    </source>
</evidence>
<organism evidence="12 13">
    <name type="scientific">Ammoniphilus resinae</name>
    <dbReference type="NCBI Taxonomy" id="861532"/>
    <lineage>
        <taxon>Bacteria</taxon>
        <taxon>Bacillati</taxon>
        <taxon>Bacillota</taxon>
        <taxon>Bacilli</taxon>
        <taxon>Bacillales</taxon>
        <taxon>Paenibacillaceae</taxon>
        <taxon>Aneurinibacillus group</taxon>
        <taxon>Ammoniphilus</taxon>
    </lineage>
</organism>
<comment type="subcellular location">
    <subcellularLocation>
        <location evidence="1">Secreted</location>
    </subcellularLocation>
</comment>
<dbReference type="GO" id="GO:0006508">
    <property type="term" value="P:proteolysis"/>
    <property type="evidence" value="ECO:0007669"/>
    <property type="project" value="UniProtKB-KW"/>
</dbReference>
<dbReference type="InterPro" id="IPR015500">
    <property type="entry name" value="Peptidase_S8_subtilisin-rel"/>
</dbReference>
<evidence type="ECO:0000256" key="1">
    <source>
        <dbReference type="ARBA" id="ARBA00004613"/>
    </source>
</evidence>
<dbReference type="PROSITE" id="PS00136">
    <property type="entry name" value="SUBTILASE_ASP"/>
    <property type="match status" value="1"/>
</dbReference>
<dbReference type="PROSITE" id="PS51892">
    <property type="entry name" value="SUBTILASE"/>
    <property type="match status" value="1"/>
</dbReference>
<dbReference type="InterPro" id="IPR000209">
    <property type="entry name" value="Peptidase_S8/S53_dom"/>
</dbReference>
<dbReference type="Proteomes" id="UP001519343">
    <property type="component" value="Unassembled WGS sequence"/>
</dbReference>
<protein>
    <submittedName>
        <fullName evidence="12">Subtilisin family serine protease</fullName>
    </submittedName>
</protein>
<feature type="active site" description="Charge relay system" evidence="7">
    <location>
        <position position="377"/>
    </location>
</feature>
<reference evidence="12 13" key="1">
    <citation type="submission" date="2021-03" db="EMBL/GenBank/DDBJ databases">
        <title>Genomic Encyclopedia of Type Strains, Phase IV (KMG-IV): sequencing the most valuable type-strain genomes for metagenomic binning, comparative biology and taxonomic classification.</title>
        <authorList>
            <person name="Goeker M."/>
        </authorList>
    </citation>
    <scope>NUCLEOTIDE SEQUENCE [LARGE SCALE GENOMIC DNA]</scope>
    <source>
        <strain evidence="12 13">DSM 24738</strain>
    </source>
</reference>
<dbReference type="InterPro" id="IPR023827">
    <property type="entry name" value="Peptidase_S8_Asp-AS"/>
</dbReference>
<dbReference type="Pfam" id="PF00082">
    <property type="entry name" value="Peptidase_S8"/>
    <property type="match status" value="1"/>
</dbReference>
<evidence type="ECO:0000313" key="13">
    <source>
        <dbReference type="Proteomes" id="UP001519343"/>
    </source>
</evidence>
<dbReference type="InterPro" id="IPR054399">
    <property type="entry name" value="Fervidolysin-like_N_prodom"/>
</dbReference>
<evidence type="ECO:0000256" key="2">
    <source>
        <dbReference type="ARBA" id="ARBA00011073"/>
    </source>
</evidence>
<dbReference type="EMBL" id="JAGGKT010000008">
    <property type="protein sequence ID" value="MBP1932852.1"/>
    <property type="molecule type" value="Genomic_DNA"/>
</dbReference>
<dbReference type="PANTHER" id="PTHR43806:SF11">
    <property type="entry name" value="CEREVISIN-RELATED"/>
    <property type="match status" value="1"/>
</dbReference>
<gene>
    <name evidence="12" type="ORF">J2Z37_002863</name>
</gene>
<keyword evidence="4 7" id="KW-0645">Protease</keyword>
<evidence type="ECO:0000256" key="9">
    <source>
        <dbReference type="SAM" id="SignalP"/>
    </source>
</evidence>
<dbReference type="PROSITE" id="PS00137">
    <property type="entry name" value="SUBTILASE_HIS"/>
    <property type="match status" value="1"/>
</dbReference>
<proteinExistence type="inferred from homology"/>
<evidence type="ECO:0000256" key="6">
    <source>
        <dbReference type="ARBA" id="ARBA00022825"/>
    </source>
</evidence>
<dbReference type="PROSITE" id="PS51257">
    <property type="entry name" value="PROKAR_LIPOPROTEIN"/>
    <property type="match status" value="1"/>
</dbReference>
<dbReference type="SUPFAM" id="SSF52743">
    <property type="entry name" value="Subtilisin-like"/>
    <property type="match status" value="1"/>
</dbReference>
<dbReference type="PRINTS" id="PR00723">
    <property type="entry name" value="SUBTILISIN"/>
</dbReference>
<comment type="caution">
    <text evidence="12">The sequence shown here is derived from an EMBL/GenBank/DDBJ whole genome shotgun (WGS) entry which is preliminary data.</text>
</comment>
<name>A0ABS4GRE4_9BACL</name>
<keyword evidence="9" id="KW-0732">Signal</keyword>
<evidence type="ECO:0000256" key="4">
    <source>
        <dbReference type="ARBA" id="ARBA00022670"/>
    </source>
</evidence>
<dbReference type="PANTHER" id="PTHR43806">
    <property type="entry name" value="PEPTIDASE S8"/>
    <property type="match status" value="1"/>
</dbReference>
<evidence type="ECO:0000256" key="8">
    <source>
        <dbReference type="RuleBase" id="RU003355"/>
    </source>
</evidence>
<feature type="chain" id="PRO_5045643591" evidence="9">
    <location>
        <begin position="25"/>
        <end position="472"/>
    </location>
</feature>
<dbReference type="Pfam" id="PF22148">
    <property type="entry name" value="Fervidolysin_NPro-like"/>
    <property type="match status" value="1"/>
</dbReference>
<feature type="active site" description="Charge relay system" evidence="7">
    <location>
        <position position="190"/>
    </location>
</feature>
<dbReference type="CDD" id="cd07484">
    <property type="entry name" value="Peptidases_S8_Thermitase_like"/>
    <property type="match status" value="1"/>
</dbReference>
<feature type="domain" description="Fervidolysin-like N-terminal prodomain" evidence="11">
    <location>
        <begin position="75"/>
        <end position="145"/>
    </location>
</feature>
<dbReference type="InterPro" id="IPR050131">
    <property type="entry name" value="Peptidase_S8_subtilisin-like"/>
</dbReference>
<dbReference type="InterPro" id="IPR034084">
    <property type="entry name" value="Thermitase-like_dom"/>
</dbReference>
<dbReference type="InterPro" id="IPR023828">
    <property type="entry name" value="Peptidase_S8_Ser-AS"/>
</dbReference>
<evidence type="ECO:0000259" key="11">
    <source>
        <dbReference type="Pfam" id="PF22148"/>
    </source>
</evidence>
<keyword evidence="5 7" id="KW-0378">Hydrolase</keyword>
<keyword evidence="6 7" id="KW-0720">Serine protease</keyword>
<evidence type="ECO:0000259" key="10">
    <source>
        <dbReference type="Pfam" id="PF00082"/>
    </source>
</evidence>
<accession>A0ABS4GRE4</accession>
<feature type="active site" description="Charge relay system" evidence="7">
    <location>
        <position position="223"/>
    </location>
</feature>